<feature type="region of interest" description="Disordered" evidence="1">
    <location>
        <begin position="37"/>
        <end position="61"/>
    </location>
</feature>
<sequence length="219" mass="25853">MEFGGESEVHHLAKKFKDSIELGKINTEETKKKTFTPFRTKYENAPSHEPFRTNPSTSLEPFRTRYENTSNLDKIHTVEQELFKLKDIQSQVLSMKETMEGTIEKEVKKAKEKEVRELRHQYKTRIRELEVLHKKKEESLKQEYEEKLHRVTTCLKDKIKEMVAAKVAAETDKARNLAEKKILEISLRDKAVIDKLSQMYIDLKEKYKRDIQGQSTHTQ</sequence>
<dbReference type="RefSeq" id="XP_067545592.1">
    <property type="nucleotide sequence ID" value="XM_067687884.1"/>
</dbReference>
<dbReference type="OrthoDB" id="2195621at2759"/>
<dbReference type="VEuPathDB" id="MicrosporidiaDB:NEDG_00466"/>
<proteinExistence type="predicted"/>
<comment type="caution">
    <text evidence="2">The sequence shown here is derived from an EMBL/GenBank/DDBJ whole genome shotgun (WGS) entry which is preliminary data.</text>
</comment>
<evidence type="ECO:0000313" key="3">
    <source>
        <dbReference type="Proteomes" id="UP000185944"/>
    </source>
</evidence>
<name>A0A177EKK6_9MICR</name>
<evidence type="ECO:0000313" key="2">
    <source>
        <dbReference type="EMBL" id="OAG31991.1"/>
    </source>
</evidence>
<dbReference type="Proteomes" id="UP000185944">
    <property type="component" value="Unassembled WGS sequence"/>
</dbReference>
<dbReference type="GeneID" id="93646816"/>
<dbReference type="AlphaFoldDB" id="A0A177EKK6"/>
<protein>
    <submittedName>
        <fullName evidence="2">Uncharacterized protein</fullName>
    </submittedName>
</protein>
<organism evidence="2 3">
    <name type="scientific">Nematocida displodere</name>
    <dbReference type="NCBI Taxonomy" id="1805483"/>
    <lineage>
        <taxon>Eukaryota</taxon>
        <taxon>Fungi</taxon>
        <taxon>Fungi incertae sedis</taxon>
        <taxon>Microsporidia</taxon>
        <taxon>Nematocida</taxon>
    </lineage>
</organism>
<keyword evidence="3" id="KW-1185">Reference proteome</keyword>
<evidence type="ECO:0000256" key="1">
    <source>
        <dbReference type="SAM" id="MobiDB-lite"/>
    </source>
</evidence>
<gene>
    <name evidence="2" type="ORF">NEDG_00466</name>
</gene>
<dbReference type="EMBL" id="LTDL01000014">
    <property type="protein sequence ID" value="OAG31991.1"/>
    <property type="molecule type" value="Genomic_DNA"/>
</dbReference>
<accession>A0A177EKK6</accession>
<reference evidence="2 3" key="1">
    <citation type="submission" date="2016-02" db="EMBL/GenBank/DDBJ databases">
        <title>Discovery of a natural microsporidian pathogen with a broad tissue tropism in Caenorhabditis elegans.</title>
        <authorList>
            <person name="Luallen R.J."/>
            <person name="Reinke A.W."/>
            <person name="Tong L."/>
            <person name="Botts M.R."/>
            <person name="Felix M.-A."/>
            <person name="Troemel E.R."/>
        </authorList>
    </citation>
    <scope>NUCLEOTIDE SEQUENCE [LARGE SCALE GENOMIC DNA]</scope>
    <source>
        <strain evidence="2 3">JUm2807</strain>
    </source>
</reference>